<dbReference type="KEGG" id="ttu:TERTU_0837"/>
<sequence>MNSATLYRRMATWLLVTFVLITVLLIVIFTRASRGYQQEITQRMHRDLAGFVADHYLLFDGEQPDLAVIEHTFHDLMILGPNFEFYLLDPAGQILAYSADPQKIKRHTIAIAPLQAFSSGPKDKLIYGDDPRSLHRHKIFSAAPIYNENQQLAGYLYVILGSEIYEDIATMVTQSKIMHWALWLIGASLGLALLTMLWLTRVFTRPLARLTQQVTAIQATGFNRFDQAEDSLGAQLQEWNGDSQNEIDKLGSAFAQLLNTLNQQYTNVLTVDQLRKELLSHVSHDLRTPLASLMGYLETWEIHRSDLSEKQSTEYIAIARKSAERISHLVEQLFELAHLDSGTVQVNREPFSLPELVQDVLQKFQISANDKQVTLGVTPNDSHIRVVGDIEKLERVFTNLVENALRHTNAGGSITVRLKQDTRFVAVEVVDTGVGIPEADVPFVFDPHFKAGNSVRGNTAHGGLGLAITKKLLDLHHAHIEVRSQLDLGTTFQFELEAA</sequence>
<dbReference type="SUPFAM" id="SSF47384">
    <property type="entry name" value="Homodimeric domain of signal transducing histidine kinase"/>
    <property type="match status" value="1"/>
</dbReference>
<dbReference type="Gene3D" id="3.30.565.10">
    <property type="entry name" value="Histidine kinase-like ATPase, C-terminal domain"/>
    <property type="match status" value="1"/>
</dbReference>
<comment type="catalytic activity">
    <reaction evidence="1">
        <text>ATP + protein L-histidine = ADP + protein N-phospho-L-histidine.</text>
        <dbReference type="EC" id="2.7.13.3"/>
    </reaction>
</comment>
<dbReference type="SMART" id="SM00304">
    <property type="entry name" value="HAMP"/>
    <property type="match status" value="1"/>
</dbReference>
<evidence type="ECO:0000259" key="10">
    <source>
        <dbReference type="PROSITE" id="PS50109"/>
    </source>
</evidence>
<keyword evidence="5" id="KW-0808">Transferase</keyword>
<feature type="domain" description="HAMP" evidence="11">
    <location>
        <begin position="201"/>
        <end position="266"/>
    </location>
</feature>
<dbReference type="PANTHER" id="PTHR45453:SF1">
    <property type="entry name" value="PHOSPHATE REGULON SENSOR PROTEIN PHOR"/>
    <property type="match status" value="1"/>
</dbReference>
<dbReference type="Proteomes" id="UP000009080">
    <property type="component" value="Chromosome"/>
</dbReference>
<keyword evidence="8 9" id="KW-0472">Membrane</keyword>
<dbReference type="CDD" id="cd00075">
    <property type="entry name" value="HATPase"/>
    <property type="match status" value="1"/>
</dbReference>
<evidence type="ECO:0000256" key="6">
    <source>
        <dbReference type="ARBA" id="ARBA00022777"/>
    </source>
</evidence>
<evidence type="ECO:0000256" key="1">
    <source>
        <dbReference type="ARBA" id="ARBA00000085"/>
    </source>
</evidence>
<evidence type="ECO:0000259" key="11">
    <source>
        <dbReference type="PROSITE" id="PS50885"/>
    </source>
</evidence>
<dbReference type="EC" id="2.7.13.3" evidence="3"/>
<dbReference type="InterPro" id="IPR003660">
    <property type="entry name" value="HAMP_dom"/>
</dbReference>
<reference evidence="12 13" key="1">
    <citation type="journal article" date="2009" name="PLoS ONE">
        <title>The complete genome of Teredinibacter turnerae T7901: an intracellular endosymbiont of marine wood-boring bivalves (shipworms).</title>
        <authorList>
            <person name="Yang J.C."/>
            <person name="Madupu R."/>
            <person name="Durkin A.S."/>
            <person name="Ekborg N.A."/>
            <person name="Pedamallu C.S."/>
            <person name="Hostetler J.B."/>
            <person name="Radune D."/>
            <person name="Toms B.S."/>
            <person name="Henrissat B."/>
            <person name="Coutinho P.M."/>
            <person name="Schwarz S."/>
            <person name="Field L."/>
            <person name="Trindade-Silva A.E."/>
            <person name="Soares C.A.G."/>
            <person name="Elshahawi S."/>
            <person name="Hanora A."/>
            <person name="Schmidt E.W."/>
            <person name="Haygood M.G."/>
            <person name="Posfai J."/>
            <person name="Benner J."/>
            <person name="Madinger C."/>
            <person name="Nove J."/>
            <person name="Anton B."/>
            <person name="Chaudhary K."/>
            <person name="Foster J."/>
            <person name="Holman A."/>
            <person name="Kumar S."/>
            <person name="Lessard P.A."/>
            <person name="Luyten Y.A."/>
            <person name="Slatko B."/>
            <person name="Wood N."/>
            <person name="Wu B."/>
            <person name="Teplitski M."/>
            <person name="Mougous J.D."/>
            <person name="Ward N."/>
            <person name="Eisen J.A."/>
            <person name="Badger J.H."/>
            <person name="Distel D.L."/>
        </authorList>
    </citation>
    <scope>NUCLEOTIDE SEQUENCE [LARGE SCALE GENOMIC DNA]</scope>
    <source>
        <strain evidence="13">ATCC 39867 / T7901</strain>
    </source>
</reference>
<comment type="subcellular location">
    <subcellularLocation>
        <location evidence="2">Membrane</location>
    </subcellularLocation>
</comment>
<evidence type="ECO:0000256" key="4">
    <source>
        <dbReference type="ARBA" id="ARBA00022553"/>
    </source>
</evidence>
<dbReference type="InterPro" id="IPR036097">
    <property type="entry name" value="HisK_dim/P_sf"/>
</dbReference>
<dbReference type="PROSITE" id="PS50885">
    <property type="entry name" value="HAMP"/>
    <property type="match status" value="1"/>
</dbReference>
<keyword evidence="9" id="KW-1133">Transmembrane helix</keyword>
<evidence type="ECO:0000313" key="12">
    <source>
        <dbReference type="EMBL" id="ACR11779.1"/>
    </source>
</evidence>
<dbReference type="CDD" id="cd00082">
    <property type="entry name" value="HisKA"/>
    <property type="match status" value="1"/>
</dbReference>
<feature type="transmembrane region" description="Helical" evidence="9">
    <location>
        <begin position="180"/>
        <end position="199"/>
    </location>
</feature>
<protein>
    <recommendedName>
        <fullName evidence="3">histidine kinase</fullName>
        <ecNumber evidence="3">2.7.13.3</ecNumber>
    </recommendedName>
</protein>
<evidence type="ECO:0000256" key="8">
    <source>
        <dbReference type="ARBA" id="ARBA00023136"/>
    </source>
</evidence>
<dbReference type="InterPro" id="IPR005467">
    <property type="entry name" value="His_kinase_dom"/>
</dbReference>
<dbReference type="InterPro" id="IPR004358">
    <property type="entry name" value="Sig_transdc_His_kin-like_C"/>
</dbReference>
<dbReference type="AlphaFoldDB" id="C5BPL9"/>
<evidence type="ECO:0000256" key="9">
    <source>
        <dbReference type="SAM" id="Phobius"/>
    </source>
</evidence>
<dbReference type="FunFam" id="1.10.287.130:FF:000001">
    <property type="entry name" value="Two-component sensor histidine kinase"/>
    <property type="match status" value="1"/>
</dbReference>
<keyword evidence="7" id="KW-0902">Two-component regulatory system</keyword>
<dbReference type="InterPro" id="IPR003594">
    <property type="entry name" value="HATPase_dom"/>
</dbReference>
<keyword evidence="9" id="KW-0812">Transmembrane</keyword>
<accession>C5BPL9</accession>
<dbReference type="FunFam" id="3.30.565.10:FF:000006">
    <property type="entry name" value="Sensor histidine kinase WalK"/>
    <property type="match status" value="1"/>
</dbReference>
<name>C5BPL9_TERTT</name>
<feature type="domain" description="Histidine kinase" evidence="10">
    <location>
        <begin position="281"/>
        <end position="499"/>
    </location>
</feature>
<keyword evidence="13" id="KW-1185">Reference proteome</keyword>
<dbReference type="PROSITE" id="PS50109">
    <property type="entry name" value="HIS_KIN"/>
    <property type="match status" value="1"/>
</dbReference>
<dbReference type="Gene3D" id="6.10.340.10">
    <property type="match status" value="1"/>
</dbReference>
<keyword evidence="4" id="KW-0597">Phosphoprotein</keyword>
<dbReference type="PRINTS" id="PR00344">
    <property type="entry name" value="BCTRLSENSOR"/>
</dbReference>
<dbReference type="STRING" id="377629.TERTU_0837"/>
<dbReference type="HOGENOM" id="CLU_000445_89_6_6"/>
<dbReference type="GO" id="GO:0000155">
    <property type="term" value="F:phosphorelay sensor kinase activity"/>
    <property type="evidence" value="ECO:0007669"/>
    <property type="project" value="InterPro"/>
</dbReference>
<dbReference type="SMART" id="SM00387">
    <property type="entry name" value="HATPase_c"/>
    <property type="match status" value="1"/>
</dbReference>
<dbReference type="EMBL" id="CP001614">
    <property type="protein sequence ID" value="ACR11779.1"/>
    <property type="molecule type" value="Genomic_DNA"/>
</dbReference>
<proteinExistence type="predicted"/>
<evidence type="ECO:0000256" key="7">
    <source>
        <dbReference type="ARBA" id="ARBA00023012"/>
    </source>
</evidence>
<feature type="transmembrane region" description="Helical" evidence="9">
    <location>
        <begin position="12"/>
        <end position="30"/>
    </location>
</feature>
<dbReference type="GO" id="GO:0005886">
    <property type="term" value="C:plasma membrane"/>
    <property type="evidence" value="ECO:0007669"/>
    <property type="project" value="TreeGrafter"/>
</dbReference>
<evidence type="ECO:0000256" key="5">
    <source>
        <dbReference type="ARBA" id="ARBA00022679"/>
    </source>
</evidence>
<keyword evidence="6 12" id="KW-0418">Kinase</keyword>
<dbReference type="SUPFAM" id="SSF55874">
    <property type="entry name" value="ATPase domain of HSP90 chaperone/DNA topoisomerase II/histidine kinase"/>
    <property type="match status" value="1"/>
</dbReference>
<dbReference type="InterPro" id="IPR036890">
    <property type="entry name" value="HATPase_C_sf"/>
</dbReference>
<dbReference type="GO" id="GO:0004721">
    <property type="term" value="F:phosphoprotein phosphatase activity"/>
    <property type="evidence" value="ECO:0007669"/>
    <property type="project" value="TreeGrafter"/>
</dbReference>
<evidence type="ECO:0000313" key="13">
    <source>
        <dbReference type="Proteomes" id="UP000009080"/>
    </source>
</evidence>
<organism evidence="12 13">
    <name type="scientific">Teredinibacter turnerae (strain ATCC 39867 / T7901)</name>
    <dbReference type="NCBI Taxonomy" id="377629"/>
    <lineage>
        <taxon>Bacteria</taxon>
        <taxon>Pseudomonadati</taxon>
        <taxon>Pseudomonadota</taxon>
        <taxon>Gammaproteobacteria</taxon>
        <taxon>Cellvibrionales</taxon>
        <taxon>Cellvibrionaceae</taxon>
        <taxon>Teredinibacter</taxon>
    </lineage>
</organism>
<dbReference type="InterPro" id="IPR050351">
    <property type="entry name" value="BphY/WalK/GraS-like"/>
</dbReference>
<dbReference type="eggNOG" id="COG2205">
    <property type="taxonomic scope" value="Bacteria"/>
</dbReference>
<dbReference type="GO" id="GO:0016036">
    <property type="term" value="P:cellular response to phosphate starvation"/>
    <property type="evidence" value="ECO:0007669"/>
    <property type="project" value="TreeGrafter"/>
</dbReference>
<dbReference type="OrthoDB" id="9804645at2"/>
<evidence type="ECO:0000256" key="3">
    <source>
        <dbReference type="ARBA" id="ARBA00012438"/>
    </source>
</evidence>
<dbReference type="PANTHER" id="PTHR45453">
    <property type="entry name" value="PHOSPHATE REGULON SENSOR PROTEIN PHOR"/>
    <property type="match status" value="1"/>
</dbReference>
<gene>
    <name evidence="12" type="ordered locus">TERTU_0837</name>
</gene>
<dbReference type="Pfam" id="PF00512">
    <property type="entry name" value="HisKA"/>
    <property type="match status" value="1"/>
</dbReference>
<dbReference type="RefSeq" id="WP_015817890.1">
    <property type="nucleotide sequence ID" value="NC_012997.1"/>
</dbReference>
<dbReference type="Gene3D" id="1.10.287.130">
    <property type="match status" value="1"/>
</dbReference>
<dbReference type="SMART" id="SM00388">
    <property type="entry name" value="HisKA"/>
    <property type="match status" value="1"/>
</dbReference>
<evidence type="ECO:0000256" key="2">
    <source>
        <dbReference type="ARBA" id="ARBA00004370"/>
    </source>
</evidence>
<dbReference type="InterPro" id="IPR003661">
    <property type="entry name" value="HisK_dim/P_dom"/>
</dbReference>
<dbReference type="Pfam" id="PF02518">
    <property type="entry name" value="HATPase_c"/>
    <property type="match status" value="1"/>
</dbReference>